<accession>A0A4Q0PKI4</accession>
<feature type="transmembrane region" description="Helical" evidence="1">
    <location>
        <begin position="246"/>
        <end position="265"/>
    </location>
</feature>
<name>A0A4Q0PKI4_9FLAO</name>
<dbReference type="EMBL" id="QOVL01000011">
    <property type="protein sequence ID" value="RXG28444.1"/>
    <property type="molecule type" value="Genomic_DNA"/>
</dbReference>
<feature type="transmembrane region" description="Helical" evidence="1">
    <location>
        <begin position="214"/>
        <end position="234"/>
    </location>
</feature>
<evidence type="ECO:0000256" key="1">
    <source>
        <dbReference type="SAM" id="Phobius"/>
    </source>
</evidence>
<comment type="caution">
    <text evidence="2">The sequence shown here is derived from an EMBL/GenBank/DDBJ whole genome shotgun (WGS) entry which is preliminary data.</text>
</comment>
<keyword evidence="1" id="KW-0812">Transmembrane</keyword>
<dbReference type="STRING" id="1122159.SAMN02745246_02736"/>
<proteinExistence type="predicted"/>
<dbReference type="Proteomes" id="UP000290608">
    <property type="component" value="Unassembled WGS sequence"/>
</dbReference>
<sequence length="286" mass="33011">MVFIEEKHSYLSSFTDQPKQKALFALVSDEDLAAQPNEISETDAIYYSSIQGIKKNAKADFNKQYIKISKRKVSENSAAPFVHDDFLIFTLVIGVLKFDCNKDWLFGVIRNRAKSKTTTTFENLMTGNYQSKANNQSMILVFLFLLDKSKITNDQLNEAYSAMSDTKESFNNDFIRILYYRAFDIIIKFKLPRDTDEVSRLIEFETRFKRRINIFTYLVYNTLLLILLIGAFKLLHSLPENIKSKINEVGLIIGIGGVGLLGNIIPKLKAMFQKFIFRAFGYKKEY</sequence>
<keyword evidence="1" id="KW-0472">Membrane</keyword>
<gene>
    <name evidence="2" type="ORF">DSL99_2445</name>
</gene>
<keyword evidence="1" id="KW-1133">Transmembrane helix</keyword>
<reference evidence="2 3" key="1">
    <citation type="submission" date="2018-07" db="EMBL/GenBank/DDBJ databases">
        <title>Leeuwenhoekiella genomics.</title>
        <authorList>
            <person name="Tahon G."/>
            <person name="Willems A."/>
        </authorList>
    </citation>
    <scope>NUCLEOTIDE SEQUENCE [LARGE SCALE GENOMIC DNA]</scope>
    <source>
        <strain evidence="2 3">LMG 1345</strain>
    </source>
</reference>
<evidence type="ECO:0000313" key="3">
    <source>
        <dbReference type="Proteomes" id="UP000290608"/>
    </source>
</evidence>
<evidence type="ECO:0000313" key="2">
    <source>
        <dbReference type="EMBL" id="RXG28444.1"/>
    </source>
</evidence>
<dbReference type="AlphaFoldDB" id="A0A4Q0PKI4"/>
<dbReference type="RefSeq" id="WP_073099828.1">
    <property type="nucleotide sequence ID" value="NZ_QOVL01000011.1"/>
</dbReference>
<organism evidence="2 3">
    <name type="scientific">Leeuwenhoekiella marinoflava</name>
    <dbReference type="NCBI Taxonomy" id="988"/>
    <lineage>
        <taxon>Bacteria</taxon>
        <taxon>Pseudomonadati</taxon>
        <taxon>Bacteroidota</taxon>
        <taxon>Flavobacteriia</taxon>
        <taxon>Flavobacteriales</taxon>
        <taxon>Flavobacteriaceae</taxon>
        <taxon>Leeuwenhoekiella</taxon>
    </lineage>
</organism>
<protein>
    <submittedName>
        <fullName evidence="2">Uncharacterized protein</fullName>
    </submittedName>
</protein>